<proteinExistence type="predicted"/>
<accession>A0ABV9RAV8</accession>
<dbReference type="EMBL" id="JBHSJC010000001">
    <property type="protein sequence ID" value="MFC4829475.1"/>
    <property type="molecule type" value="Genomic_DNA"/>
</dbReference>
<reference evidence="2" key="1">
    <citation type="journal article" date="2019" name="Int. J. Syst. Evol. Microbiol.">
        <title>The Global Catalogue of Microorganisms (GCM) 10K type strain sequencing project: providing services to taxonomists for standard genome sequencing and annotation.</title>
        <authorList>
            <consortium name="The Broad Institute Genomics Platform"/>
            <consortium name="The Broad Institute Genome Sequencing Center for Infectious Disease"/>
            <person name="Wu L."/>
            <person name="Ma J."/>
        </authorList>
    </citation>
    <scope>NUCLEOTIDE SEQUENCE [LARGE SCALE GENOMIC DNA]</scope>
    <source>
        <strain evidence="2">CGMCC 1.12192</strain>
    </source>
</reference>
<dbReference type="Gene3D" id="3.40.50.2000">
    <property type="entry name" value="Glycogen Phosphorylase B"/>
    <property type="match status" value="1"/>
</dbReference>
<evidence type="ECO:0000313" key="2">
    <source>
        <dbReference type="Proteomes" id="UP001595960"/>
    </source>
</evidence>
<dbReference type="RefSeq" id="WP_376917705.1">
    <property type="nucleotide sequence ID" value="NZ_JBHSJC010000001.1"/>
</dbReference>
<comment type="caution">
    <text evidence="1">The sequence shown here is derived from an EMBL/GenBank/DDBJ whole genome shotgun (WGS) entry which is preliminary data.</text>
</comment>
<gene>
    <name evidence="1" type="ORF">ACFPER_11780</name>
</gene>
<dbReference type="SUPFAM" id="SSF53756">
    <property type="entry name" value="UDP-Glycosyltransferase/glycogen phosphorylase"/>
    <property type="match status" value="1"/>
</dbReference>
<sequence>MLLRLRAYELLYRTDPVVRAARRALRGVRPDRILANDIESLPIALDLAPGRSVHGDLHEYYPGLHDDNPRWVRLRKPYLEWLVRRYAPRAASLTTVGAEVAEAYRSFGLHVGVVTNSPAFVPMEPSPVATPIRIIHPGASLRSRRLEQMMQAVAESSADVSLTMYLAGNDPAYVRELRTLAASLGNRVRVEDAVPHDDLLPLINAHDVGIHVLPPTVTNNALALPNKFFDYVQARVGVIVGPTPAMASLVREHGFGAVAAGFEKDDIRAVVDTLTPNTVAAWKQAASGAARALSAETQLPVWAEAVDALVGAGADQA</sequence>
<keyword evidence="2" id="KW-1185">Reference proteome</keyword>
<name>A0ABV9RAV8_9MICO</name>
<organism evidence="1 2">
    <name type="scientific">Agromyces aurantiacus</name>
    <dbReference type="NCBI Taxonomy" id="165814"/>
    <lineage>
        <taxon>Bacteria</taxon>
        <taxon>Bacillati</taxon>
        <taxon>Actinomycetota</taxon>
        <taxon>Actinomycetes</taxon>
        <taxon>Micrococcales</taxon>
        <taxon>Microbacteriaceae</taxon>
        <taxon>Agromyces</taxon>
    </lineage>
</organism>
<dbReference type="Proteomes" id="UP001595960">
    <property type="component" value="Unassembled WGS sequence"/>
</dbReference>
<evidence type="ECO:0000313" key="1">
    <source>
        <dbReference type="EMBL" id="MFC4829475.1"/>
    </source>
</evidence>
<protein>
    <submittedName>
        <fullName evidence="1">Glycosyltransferase family 1 protein</fullName>
    </submittedName>
</protein>